<keyword evidence="1" id="KW-0540">Nuclease</keyword>
<dbReference type="KEGG" id="mtim:DIR46_07195"/>
<reference evidence="1 2" key="1">
    <citation type="submission" date="2018-05" db="EMBL/GenBank/DDBJ databases">
        <title>Complete genome sequence of Massilia oculi sp. nov. CCUG 43427T (=DSM 26321T), the type strain of M. oculi, and comparison with genome sequences of other Massilia strains.</title>
        <authorList>
            <person name="Zhu B."/>
        </authorList>
    </citation>
    <scope>NUCLEOTIDE SEQUENCE [LARGE SCALE GENOMIC DNA]</scope>
    <source>
        <strain evidence="1 2">CCUG 43427</strain>
    </source>
</reference>
<keyword evidence="1" id="KW-0378">Hydrolase</keyword>
<dbReference type="EMBL" id="CP029343">
    <property type="protein sequence ID" value="AWL04239.1"/>
    <property type="molecule type" value="Genomic_DNA"/>
</dbReference>
<proteinExistence type="predicted"/>
<sequence>MPPRPKTICRKVGCGALIDAPGYCARHAKQATGWNRSNQGKTSTERGYDYAWQQRRKRILSRDAGLCQIKGPKCTFVAREVDHIVNKAAARARGWSDEQIEADENLQAVCPCCHAAKTRAEGGTPALKSGAL</sequence>
<keyword evidence="2" id="KW-1185">Reference proteome</keyword>
<evidence type="ECO:0000313" key="1">
    <source>
        <dbReference type="EMBL" id="AWL04239.1"/>
    </source>
</evidence>
<dbReference type="Proteomes" id="UP000245820">
    <property type="component" value="Chromosome"/>
</dbReference>
<dbReference type="GO" id="GO:0004519">
    <property type="term" value="F:endonuclease activity"/>
    <property type="evidence" value="ECO:0007669"/>
    <property type="project" value="UniProtKB-KW"/>
</dbReference>
<dbReference type="OrthoDB" id="5292295at2"/>
<accession>A0A2S2DGN2</accession>
<dbReference type="RefSeq" id="WP_109344625.1">
    <property type="nucleotide sequence ID" value="NZ_CP029343.1"/>
</dbReference>
<dbReference type="InterPro" id="IPR003615">
    <property type="entry name" value="HNH_nuc"/>
</dbReference>
<evidence type="ECO:0000313" key="2">
    <source>
        <dbReference type="Proteomes" id="UP000245820"/>
    </source>
</evidence>
<dbReference type="Gene3D" id="1.10.30.50">
    <property type="match status" value="1"/>
</dbReference>
<name>A0A2S2DGN2_9BURK</name>
<keyword evidence="1" id="KW-0255">Endonuclease</keyword>
<protein>
    <submittedName>
        <fullName evidence="1">HNH endonuclease</fullName>
    </submittedName>
</protein>
<dbReference type="AlphaFoldDB" id="A0A2S2DGN2"/>
<gene>
    <name evidence="1" type="ORF">DIR46_07195</name>
</gene>
<organism evidence="1 2">
    <name type="scientific">Massilia oculi</name>
    <dbReference type="NCBI Taxonomy" id="945844"/>
    <lineage>
        <taxon>Bacteria</taxon>
        <taxon>Pseudomonadati</taxon>
        <taxon>Pseudomonadota</taxon>
        <taxon>Betaproteobacteria</taxon>
        <taxon>Burkholderiales</taxon>
        <taxon>Oxalobacteraceae</taxon>
        <taxon>Telluria group</taxon>
        <taxon>Massilia</taxon>
    </lineage>
</organism>
<dbReference type="CDD" id="cd00085">
    <property type="entry name" value="HNHc"/>
    <property type="match status" value="1"/>
</dbReference>